<evidence type="ECO:0000256" key="3">
    <source>
        <dbReference type="ARBA" id="ARBA00022723"/>
    </source>
</evidence>
<dbReference type="CDD" id="cd01335">
    <property type="entry name" value="Radical_SAM"/>
    <property type="match status" value="1"/>
</dbReference>
<protein>
    <submittedName>
        <fullName evidence="10">[FeFe] hydrogenase H-cluster radical SAM maturase HydE</fullName>
    </submittedName>
</protein>
<dbReference type="GO" id="GO:0051539">
    <property type="term" value="F:4 iron, 4 sulfur cluster binding"/>
    <property type="evidence" value="ECO:0007669"/>
    <property type="project" value="UniProtKB-KW"/>
</dbReference>
<keyword evidence="2 7" id="KW-0949">S-adenosyl-L-methionine</keyword>
<feature type="binding site" evidence="7">
    <location>
        <position position="71"/>
    </location>
    <ligand>
        <name>[4Fe-4S] cluster</name>
        <dbReference type="ChEBI" id="CHEBI:49883"/>
        <note>4Fe-4S-S-AdoMet</note>
    </ligand>
</feature>
<evidence type="ECO:0000256" key="1">
    <source>
        <dbReference type="ARBA" id="ARBA00022485"/>
    </source>
</evidence>
<dbReference type="SFLD" id="SFLDG01082">
    <property type="entry name" value="B12-binding_domain_containing"/>
    <property type="match status" value="1"/>
</dbReference>
<keyword evidence="11" id="KW-1185">Reference proteome</keyword>
<dbReference type="Pfam" id="PF04055">
    <property type="entry name" value="Radical_SAM"/>
    <property type="match status" value="1"/>
</dbReference>
<evidence type="ECO:0000313" key="10">
    <source>
        <dbReference type="EMBL" id="NDL68768.1"/>
    </source>
</evidence>
<comment type="cofactor">
    <cofactor evidence="7">
        <name>[4Fe-4S] cluster</name>
        <dbReference type="ChEBI" id="CHEBI:49883"/>
    </cofactor>
    <text evidence="7">Binds 1 [4Fe-4S] cluster. The cluster is coordinated with 3 cysteines and an exchangeable S-adenosyl-L-methionine.</text>
</comment>
<evidence type="ECO:0000256" key="5">
    <source>
        <dbReference type="ARBA" id="ARBA00023014"/>
    </source>
</evidence>
<dbReference type="Gene3D" id="3.20.20.70">
    <property type="entry name" value="Aldolase class I"/>
    <property type="match status" value="1"/>
</dbReference>
<dbReference type="InterPro" id="IPR024021">
    <property type="entry name" value="FeFe-hyd_HydE_rSAM"/>
</dbReference>
<feature type="binding site" evidence="8">
    <location>
        <position position="233"/>
    </location>
    <ligand>
        <name>S-adenosyl-L-methionine</name>
        <dbReference type="ChEBI" id="CHEBI:59789"/>
    </ligand>
</feature>
<dbReference type="GO" id="GO:0044272">
    <property type="term" value="P:sulfur compound biosynthetic process"/>
    <property type="evidence" value="ECO:0007669"/>
    <property type="project" value="UniProtKB-ARBA"/>
</dbReference>
<feature type="binding site" evidence="8">
    <location>
        <position position="182"/>
    </location>
    <ligand>
        <name>S-adenosyl-L-methionine</name>
        <dbReference type="ChEBI" id="CHEBI:59789"/>
    </ligand>
</feature>
<feature type="domain" description="Radical SAM core" evidence="9">
    <location>
        <begin position="50"/>
        <end position="270"/>
    </location>
</feature>
<accession>A0A7X5HY55</accession>
<dbReference type="SMART" id="SM00876">
    <property type="entry name" value="BATS"/>
    <property type="match status" value="1"/>
</dbReference>
<evidence type="ECO:0000256" key="4">
    <source>
        <dbReference type="ARBA" id="ARBA00023004"/>
    </source>
</evidence>
<dbReference type="SFLD" id="SFLDG01280">
    <property type="entry name" value="HydE/PylB-like"/>
    <property type="match status" value="1"/>
</dbReference>
<evidence type="ECO:0000256" key="8">
    <source>
        <dbReference type="PIRSR" id="PIRSR004762-2"/>
    </source>
</evidence>
<dbReference type="InterPro" id="IPR006638">
    <property type="entry name" value="Elp3/MiaA/NifB-like_rSAM"/>
</dbReference>
<evidence type="ECO:0000259" key="9">
    <source>
        <dbReference type="PROSITE" id="PS51918"/>
    </source>
</evidence>
<dbReference type="GO" id="GO:0046872">
    <property type="term" value="F:metal ion binding"/>
    <property type="evidence" value="ECO:0007669"/>
    <property type="project" value="UniProtKB-KW"/>
</dbReference>
<dbReference type="GO" id="GO:0042364">
    <property type="term" value="P:water-soluble vitamin biosynthetic process"/>
    <property type="evidence" value="ECO:0007669"/>
    <property type="project" value="UniProtKB-ARBA"/>
</dbReference>
<dbReference type="SFLD" id="SFLDG01060">
    <property type="entry name" value="BATS_domain_containing"/>
    <property type="match status" value="1"/>
</dbReference>
<dbReference type="InterPro" id="IPR010722">
    <property type="entry name" value="BATS_dom"/>
</dbReference>
<keyword evidence="4 7" id="KW-0408">Iron</keyword>
<feature type="binding site" evidence="7">
    <location>
        <position position="64"/>
    </location>
    <ligand>
        <name>[4Fe-4S] cluster</name>
        <dbReference type="ChEBI" id="CHEBI:49883"/>
        <note>4Fe-4S-S-AdoMet</note>
    </ligand>
</feature>
<dbReference type="AlphaFoldDB" id="A0A7X5HY55"/>
<dbReference type="InterPro" id="IPR013785">
    <property type="entry name" value="Aldolase_TIM"/>
</dbReference>
<dbReference type="PIRSF" id="PIRSF004762">
    <property type="entry name" value="CHP00423"/>
    <property type="match status" value="1"/>
</dbReference>
<dbReference type="NCBIfam" id="TIGR03956">
    <property type="entry name" value="rSAM_HydE"/>
    <property type="match status" value="1"/>
</dbReference>
<dbReference type="PANTHER" id="PTHR43726">
    <property type="entry name" value="3-METHYLORNITHINE SYNTHASE"/>
    <property type="match status" value="1"/>
</dbReference>
<evidence type="ECO:0000256" key="2">
    <source>
        <dbReference type="ARBA" id="ARBA00022691"/>
    </source>
</evidence>
<gene>
    <name evidence="10" type="primary">hydE</name>
    <name evidence="10" type="ORF">GXN74_13580</name>
</gene>
<name>A0A7X5HY55_9FIRM</name>
<feature type="binding site" evidence="8">
    <location>
        <position position="138"/>
    </location>
    <ligand>
        <name>(3R)-3-methyl-D-ornithine</name>
        <dbReference type="ChEBI" id="CHEBI:64642"/>
    </ligand>
</feature>
<dbReference type="SUPFAM" id="SSF102114">
    <property type="entry name" value="Radical SAM enzymes"/>
    <property type="match status" value="1"/>
</dbReference>
<comment type="caution">
    <text evidence="10">The sequence shown here is derived from an EMBL/GenBank/DDBJ whole genome shotgun (WGS) entry which is preliminary data.</text>
</comment>
<dbReference type="InterPro" id="IPR058240">
    <property type="entry name" value="rSAM_sf"/>
</dbReference>
<comment type="cofactor">
    <cofactor evidence="6">
        <name>[2Fe-2S] cluster</name>
        <dbReference type="ChEBI" id="CHEBI:190135"/>
    </cofactor>
</comment>
<dbReference type="Proteomes" id="UP000461585">
    <property type="component" value="Unassembled WGS sequence"/>
</dbReference>
<dbReference type="InterPro" id="IPR007197">
    <property type="entry name" value="rSAM"/>
</dbReference>
<evidence type="ECO:0000256" key="6">
    <source>
        <dbReference type="ARBA" id="ARBA00034078"/>
    </source>
</evidence>
<feature type="binding site" evidence="7">
    <location>
        <position position="68"/>
    </location>
    <ligand>
        <name>[4Fe-4S] cluster</name>
        <dbReference type="ChEBI" id="CHEBI:49883"/>
        <note>4Fe-4S-S-AdoMet</note>
    </ligand>
</feature>
<dbReference type="PROSITE" id="PS51918">
    <property type="entry name" value="RADICAL_SAM"/>
    <property type="match status" value="1"/>
</dbReference>
<sequence length="345" mass="38478">MEQILETLVSTRILSPEDAVLFLEGLDSRPDIEESLYQAAHRTRLATYGTDVYLRGLIEFSNYCTANCNYCGLRAEQDIERYRLTEEEILAQAGAAYDYGYRTFVLQSGEDPWYTRERVVSIVRGIKERAPEAAVTLSIGEKSREDFLAFREAGADRYLLRHEAYSKTLYDSLHPDMSYEHRIGNLRELKGLGFQTGAGFMVGVKGQTTEDLAQDLAFLQDLQPDMVGIGPFLPAGGTPYAQEPAGSVKTTLRLLAVTRLLLPHVLLPLTTALVSLDPEVRATGFHVGANVLMPNITPGAGGLKYKLYENKRFVEGLHPQRMAELEAKIEAAGYTMSMERGDVRR</sequence>
<feature type="binding site" evidence="8">
    <location>
        <position position="163"/>
    </location>
    <ligand>
        <name>S-adenosyl-L-methionine</name>
        <dbReference type="ChEBI" id="CHEBI:59789"/>
    </ligand>
</feature>
<dbReference type="SFLD" id="SFLDS00029">
    <property type="entry name" value="Radical_SAM"/>
    <property type="match status" value="1"/>
</dbReference>
<proteinExistence type="predicted"/>
<keyword evidence="3" id="KW-0479">Metal-binding</keyword>
<keyword evidence="1 7" id="KW-0004">4Fe-4S</keyword>
<evidence type="ECO:0000313" key="11">
    <source>
        <dbReference type="Proteomes" id="UP000461585"/>
    </source>
</evidence>
<reference evidence="10 11" key="1">
    <citation type="submission" date="2020-01" db="EMBL/GenBank/DDBJ databases">
        <title>Anaeroalcalibacter tamaniensis gen. nov., sp. nov., moderately halophilic strictly anaerobic fermenter bacterium from mud volcano of Taman peninsula.</title>
        <authorList>
            <person name="Frolova A."/>
            <person name="Merkel A.Y."/>
            <person name="Slobodkin A.I."/>
        </authorList>
    </citation>
    <scope>NUCLEOTIDE SEQUENCE [LARGE SCALE GENOMIC DNA]</scope>
    <source>
        <strain evidence="10 11">F-3ap</strain>
    </source>
</reference>
<dbReference type="PANTHER" id="PTHR43726:SF1">
    <property type="entry name" value="BIOTIN SYNTHASE"/>
    <property type="match status" value="1"/>
</dbReference>
<dbReference type="EMBL" id="JAAEEH010000059">
    <property type="protein sequence ID" value="NDL68768.1"/>
    <property type="molecule type" value="Genomic_DNA"/>
</dbReference>
<keyword evidence="5 7" id="KW-0411">Iron-sulfur</keyword>
<dbReference type="InterPro" id="IPR034422">
    <property type="entry name" value="HydE/PylB-like"/>
</dbReference>
<dbReference type="SMART" id="SM00729">
    <property type="entry name" value="Elp3"/>
    <property type="match status" value="1"/>
</dbReference>
<organism evidence="10 11">
    <name type="scientific">Anaerotalea alkaliphila</name>
    <dbReference type="NCBI Taxonomy" id="2662126"/>
    <lineage>
        <taxon>Bacteria</taxon>
        <taxon>Bacillati</taxon>
        <taxon>Bacillota</taxon>
        <taxon>Clostridia</taxon>
        <taxon>Eubacteriales</taxon>
        <taxon>Anaerotalea</taxon>
    </lineage>
</organism>
<dbReference type="GO" id="GO:0016740">
    <property type="term" value="F:transferase activity"/>
    <property type="evidence" value="ECO:0007669"/>
    <property type="project" value="TreeGrafter"/>
</dbReference>
<evidence type="ECO:0000256" key="7">
    <source>
        <dbReference type="PIRSR" id="PIRSR004762-1"/>
    </source>
</evidence>